<feature type="transmembrane region" description="Helical" evidence="1">
    <location>
        <begin position="76"/>
        <end position="94"/>
    </location>
</feature>
<dbReference type="Proteomes" id="UP001634007">
    <property type="component" value="Unassembled WGS sequence"/>
</dbReference>
<keyword evidence="1" id="KW-1133">Transmembrane helix</keyword>
<keyword evidence="3" id="KW-1185">Reference proteome</keyword>
<evidence type="ECO:0000313" key="2">
    <source>
        <dbReference type="EMBL" id="KAL3717779.1"/>
    </source>
</evidence>
<sequence>MVGGNKRALHFSQFVVEAVLNRSNRSNLAGGAEEEEASGGRGQRSEVGFLLPSLLFFGPVSLSRFAAVRRRLRSPLVLAITMTMAVIVAGMHVVSPSIRLPDVP</sequence>
<keyword evidence="1" id="KW-0472">Membrane</keyword>
<evidence type="ECO:0000256" key="1">
    <source>
        <dbReference type="SAM" id="Phobius"/>
    </source>
</evidence>
<proteinExistence type="predicted"/>
<gene>
    <name evidence="2" type="ORF">ACJRO7_002997</name>
</gene>
<dbReference type="AlphaFoldDB" id="A0ABD3IUM3"/>
<accession>A0ABD3IUM3</accession>
<reference evidence="2 3" key="1">
    <citation type="submission" date="2024-11" db="EMBL/GenBank/DDBJ databases">
        <title>Chromosome-level genome assembly of Eucalyptus globulus Labill. provides insights into its genome evolution.</title>
        <authorList>
            <person name="Li X."/>
        </authorList>
    </citation>
    <scope>NUCLEOTIDE SEQUENCE [LARGE SCALE GENOMIC DNA]</scope>
    <source>
        <strain evidence="2">CL2024</strain>
        <tissue evidence="2">Fresh tender leaves</tissue>
    </source>
</reference>
<comment type="caution">
    <text evidence="2">The sequence shown here is derived from an EMBL/GenBank/DDBJ whole genome shotgun (WGS) entry which is preliminary data.</text>
</comment>
<evidence type="ECO:0000313" key="3">
    <source>
        <dbReference type="Proteomes" id="UP001634007"/>
    </source>
</evidence>
<dbReference type="EMBL" id="JBJKBG010000010">
    <property type="protein sequence ID" value="KAL3717779.1"/>
    <property type="molecule type" value="Genomic_DNA"/>
</dbReference>
<protein>
    <submittedName>
        <fullName evidence="2">Uncharacterized protein</fullName>
    </submittedName>
</protein>
<keyword evidence="1" id="KW-0812">Transmembrane</keyword>
<name>A0ABD3IUM3_EUCGL</name>
<organism evidence="2 3">
    <name type="scientific">Eucalyptus globulus</name>
    <name type="common">Tasmanian blue gum</name>
    <dbReference type="NCBI Taxonomy" id="34317"/>
    <lineage>
        <taxon>Eukaryota</taxon>
        <taxon>Viridiplantae</taxon>
        <taxon>Streptophyta</taxon>
        <taxon>Embryophyta</taxon>
        <taxon>Tracheophyta</taxon>
        <taxon>Spermatophyta</taxon>
        <taxon>Magnoliopsida</taxon>
        <taxon>eudicotyledons</taxon>
        <taxon>Gunneridae</taxon>
        <taxon>Pentapetalae</taxon>
        <taxon>rosids</taxon>
        <taxon>malvids</taxon>
        <taxon>Myrtales</taxon>
        <taxon>Myrtaceae</taxon>
        <taxon>Myrtoideae</taxon>
        <taxon>Eucalypteae</taxon>
        <taxon>Eucalyptus</taxon>
    </lineage>
</organism>